<dbReference type="InterPro" id="IPR050595">
    <property type="entry name" value="Bact_response_regulator"/>
</dbReference>
<keyword evidence="1 2" id="KW-0597">Phosphoprotein</keyword>
<evidence type="ECO:0000256" key="2">
    <source>
        <dbReference type="PROSITE-ProRule" id="PRU00169"/>
    </source>
</evidence>
<proteinExistence type="predicted"/>
<protein>
    <submittedName>
        <fullName evidence="4">Response regulator</fullName>
    </submittedName>
</protein>
<dbReference type="Proteomes" id="UP001379533">
    <property type="component" value="Chromosome"/>
</dbReference>
<reference evidence="4 5" key="1">
    <citation type="submission" date="2021-12" db="EMBL/GenBank/DDBJ databases">
        <title>Discovery of the Pendulisporaceae a myxobacterial family with distinct sporulation behavior and unique specialized metabolism.</title>
        <authorList>
            <person name="Garcia R."/>
            <person name="Popoff A."/>
            <person name="Bader C.D."/>
            <person name="Loehr J."/>
            <person name="Walesch S."/>
            <person name="Walt C."/>
            <person name="Boldt J."/>
            <person name="Bunk B."/>
            <person name="Haeckl F.J.F.P.J."/>
            <person name="Gunesch A.P."/>
            <person name="Birkelbach J."/>
            <person name="Nuebel U."/>
            <person name="Pietschmann T."/>
            <person name="Bach T."/>
            <person name="Mueller R."/>
        </authorList>
    </citation>
    <scope>NUCLEOTIDE SEQUENCE [LARGE SCALE GENOMIC DNA]</scope>
    <source>
        <strain evidence="4 5">MSr12523</strain>
    </source>
</reference>
<feature type="modified residue" description="4-aspartylphosphate" evidence="2">
    <location>
        <position position="60"/>
    </location>
</feature>
<dbReference type="InterPro" id="IPR001789">
    <property type="entry name" value="Sig_transdc_resp-reg_receiver"/>
</dbReference>
<dbReference type="Pfam" id="PF00072">
    <property type="entry name" value="Response_reg"/>
    <property type="match status" value="1"/>
</dbReference>
<dbReference type="PROSITE" id="PS50110">
    <property type="entry name" value="RESPONSE_REGULATORY"/>
    <property type="match status" value="1"/>
</dbReference>
<dbReference type="PANTHER" id="PTHR44591:SF3">
    <property type="entry name" value="RESPONSE REGULATORY DOMAIN-CONTAINING PROTEIN"/>
    <property type="match status" value="1"/>
</dbReference>
<gene>
    <name evidence="4" type="ORF">LZC95_22315</name>
</gene>
<name>A0ABZ2KLK5_9BACT</name>
<evidence type="ECO:0000259" key="3">
    <source>
        <dbReference type="PROSITE" id="PS50110"/>
    </source>
</evidence>
<dbReference type="SMART" id="SM00448">
    <property type="entry name" value="REC"/>
    <property type="match status" value="1"/>
</dbReference>
<feature type="domain" description="Response regulatory" evidence="3">
    <location>
        <begin position="11"/>
        <end position="129"/>
    </location>
</feature>
<evidence type="ECO:0000256" key="1">
    <source>
        <dbReference type="ARBA" id="ARBA00022553"/>
    </source>
</evidence>
<sequence length="133" mass="14400">MDPSLPLRGLHVLVVDDDDDNREAIQELLEDRGSRITTAASVADALEKFEHEVPDVLLSDIGMPGEDGFDLIRRVRARPKARGGAVPAAALTSFARAEDRRHALRAGFMEHVPKPVDPDALIAIVSSLARMAA</sequence>
<dbReference type="PANTHER" id="PTHR44591">
    <property type="entry name" value="STRESS RESPONSE REGULATOR PROTEIN 1"/>
    <property type="match status" value="1"/>
</dbReference>
<dbReference type="RefSeq" id="WP_394850179.1">
    <property type="nucleotide sequence ID" value="NZ_CP089982.1"/>
</dbReference>
<dbReference type="EMBL" id="CP089982">
    <property type="protein sequence ID" value="WXA99540.1"/>
    <property type="molecule type" value="Genomic_DNA"/>
</dbReference>
<evidence type="ECO:0000313" key="4">
    <source>
        <dbReference type="EMBL" id="WXA99540.1"/>
    </source>
</evidence>
<organism evidence="4 5">
    <name type="scientific">Pendulispora brunnea</name>
    <dbReference type="NCBI Taxonomy" id="2905690"/>
    <lineage>
        <taxon>Bacteria</taxon>
        <taxon>Pseudomonadati</taxon>
        <taxon>Myxococcota</taxon>
        <taxon>Myxococcia</taxon>
        <taxon>Myxococcales</taxon>
        <taxon>Sorangiineae</taxon>
        <taxon>Pendulisporaceae</taxon>
        <taxon>Pendulispora</taxon>
    </lineage>
</organism>
<accession>A0ABZ2KLK5</accession>
<keyword evidence="5" id="KW-1185">Reference proteome</keyword>
<dbReference type="Gene3D" id="3.40.50.2300">
    <property type="match status" value="1"/>
</dbReference>
<evidence type="ECO:0000313" key="5">
    <source>
        <dbReference type="Proteomes" id="UP001379533"/>
    </source>
</evidence>
<dbReference type="InterPro" id="IPR011006">
    <property type="entry name" value="CheY-like_superfamily"/>
</dbReference>
<dbReference type="SUPFAM" id="SSF52172">
    <property type="entry name" value="CheY-like"/>
    <property type="match status" value="1"/>
</dbReference>